<dbReference type="PRINTS" id="PR00033">
    <property type="entry name" value="HTHASNC"/>
</dbReference>
<dbReference type="PANTHER" id="PTHR30154">
    <property type="entry name" value="LEUCINE-RESPONSIVE REGULATORY PROTEIN"/>
    <property type="match status" value="1"/>
</dbReference>
<dbReference type="GO" id="GO:0043565">
    <property type="term" value="F:sequence-specific DNA binding"/>
    <property type="evidence" value="ECO:0007669"/>
    <property type="project" value="InterPro"/>
</dbReference>
<evidence type="ECO:0000256" key="4">
    <source>
        <dbReference type="SAM" id="MobiDB-lite"/>
    </source>
</evidence>
<dbReference type="Pfam" id="PF01037">
    <property type="entry name" value="AsnC_trans_reg"/>
    <property type="match status" value="1"/>
</dbReference>
<keyword evidence="3" id="KW-0804">Transcription</keyword>
<dbReference type="InterPro" id="IPR019888">
    <property type="entry name" value="Tscrpt_reg_AsnC-like"/>
</dbReference>
<dbReference type="SUPFAM" id="SSF46785">
    <property type="entry name" value="Winged helix' DNA-binding domain"/>
    <property type="match status" value="1"/>
</dbReference>
<dbReference type="SMART" id="SM00344">
    <property type="entry name" value="HTH_ASNC"/>
    <property type="match status" value="1"/>
</dbReference>
<dbReference type="InterPro" id="IPR036390">
    <property type="entry name" value="WH_DNA-bd_sf"/>
</dbReference>
<dbReference type="InterPro" id="IPR019887">
    <property type="entry name" value="Tscrpt_reg_AsnC/Lrp_C"/>
</dbReference>
<dbReference type="PROSITE" id="PS50956">
    <property type="entry name" value="HTH_ASNC_2"/>
    <property type="match status" value="1"/>
</dbReference>
<dbReference type="SUPFAM" id="SSF54909">
    <property type="entry name" value="Dimeric alpha+beta barrel"/>
    <property type="match status" value="1"/>
</dbReference>
<accession>A0A514BV52</accession>
<organism evidence="6 7">
    <name type="scientific">Marilutibacter alkalisoli</name>
    <dbReference type="NCBI Taxonomy" id="2591633"/>
    <lineage>
        <taxon>Bacteria</taxon>
        <taxon>Pseudomonadati</taxon>
        <taxon>Pseudomonadota</taxon>
        <taxon>Gammaproteobacteria</taxon>
        <taxon>Lysobacterales</taxon>
        <taxon>Lysobacteraceae</taxon>
        <taxon>Marilutibacter</taxon>
    </lineage>
</organism>
<reference evidence="6 7" key="1">
    <citation type="submission" date="2019-06" db="EMBL/GenBank/DDBJ databases">
        <title>Lysobacter alkalisoli sp. nov. isolated from saline-alkali soil.</title>
        <authorList>
            <person name="Sun J.-Q."/>
            <person name="Xu L."/>
        </authorList>
    </citation>
    <scope>NUCLEOTIDE SEQUENCE [LARGE SCALE GENOMIC DNA]</scope>
    <source>
        <strain evidence="6 7">SJ-36</strain>
    </source>
</reference>
<dbReference type="Pfam" id="PF13404">
    <property type="entry name" value="HTH_AsnC-type"/>
    <property type="match status" value="1"/>
</dbReference>
<keyword evidence="1" id="KW-0805">Transcription regulation</keyword>
<feature type="region of interest" description="Disordered" evidence="4">
    <location>
        <begin position="172"/>
        <end position="196"/>
    </location>
</feature>
<keyword evidence="7" id="KW-1185">Reference proteome</keyword>
<evidence type="ECO:0000313" key="7">
    <source>
        <dbReference type="Proteomes" id="UP000317199"/>
    </source>
</evidence>
<proteinExistence type="predicted"/>
<dbReference type="KEGG" id="lyj:FKV23_14625"/>
<dbReference type="Proteomes" id="UP000317199">
    <property type="component" value="Chromosome"/>
</dbReference>
<evidence type="ECO:0000256" key="3">
    <source>
        <dbReference type="ARBA" id="ARBA00023163"/>
    </source>
</evidence>
<keyword evidence="2" id="KW-0238">DNA-binding</keyword>
<evidence type="ECO:0000256" key="1">
    <source>
        <dbReference type="ARBA" id="ARBA00023015"/>
    </source>
</evidence>
<dbReference type="InterPro" id="IPR011008">
    <property type="entry name" value="Dimeric_a/b-barrel"/>
</dbReference>
<dbReference type="InterPro" id="IPR036388">
    <property type="entry name" value="WH-like_DNA-bd_sf"/>
</dbReference>
<evidence type="ECO:0000256" key="2">
    <source>
        <dbReference type="ARBA" id="ARBA00023125"/>
    </source>
</evidence>
<name>A0A514BV52_9GAMM</name>
<dbReference type="InterPro" id="IPR000485">
    <property type="entry name" value="AsnC-type_HTH_dom"/>
</dbReference>
<evidence type="ECO:0000259" key="5">
    <source>
        <dbReference type="PROSITE" id="PS50956"/>
    </source>
</evidence>
<dbReference type="PANTHER" id="PTHR30154:SF34">
    <property type="entry name" value="TRANSCRIPTIONAL REGULATOR AZLB"/>
    <property type="match status" value="1"/>
</dbReference>
<dbReference type="GO" id="GO:0043200">
    <property type="term" value="P:response to amino acid"/>
    <property type="evidence" value="ECO:0007669"/>
    <property type="project" value="TreeGrafter"/>
</dbReference>
<dbReference type="AlphaFoldDB" id="A0A514BV52"/>
<dbReference type="EMBL" id="CP041242">
    <property type="protein sequence ID" value="QDH71185.1"/>
    <property type="molecule type" value="Genomic_DNA"/>
</dbReference>
<dbReference type="Gene3D" id="1.10.10.10">
    <property type="entry name" value="Winged helix-like DNA-binding domain superfamily/Winged helix DNA-binding domain"/>
    <property type="match status" value="1"/>
</dbReference>
<protein>
    <submittedName>
        <fullName evidence="6">Lrp/AsnC family transcriptional regulator</fullName>
    </submittedName>
</protein>
<sequence>MTRLAIENLSASAQNSCVTHATAALDDFDHRLLELLQRDATATLSDLGEAVGLSPSAVQRRLTRYRKSGLLWQVAVLDPAAVGSTLAAVWVTMERESVQRHTAFRTRMRAAAEVQQCYELAGEWDYLVIIATTGVAHCRQVVDRLFLDEGNIKRYDTHLVFDVVKHGLGLPTRDARQGKPGPRRRARAARADSGQG</sequence>
<gene>
    <name evidence="6" type="ORF">FKV23_14625</name>
</gene>
<evidence type="ECO:0000313" key="6">
    <source>
        <dbReference type="EMBL" id="QDH71185.1"/>
    </source>
</evidence>
<dbReference type="GO" id="GO:0005829">
    <property type="term" value="C:cytosol"/>
    <property type="evidence" value="ECO:0007669"/>
    <property type="project" value="TreeGrafter"/>
</dbReference>
<feature type="domain" description="HTH asnC-type" evidence="5">
    <location>
        <begin position="25"/>
        <end position="85"/>
    </location>
</feature>
<dbReference type="Gene3D" id="3.30.70.920">
    <property type="match status" value="1"/>
</dbReference>
<dbReference type="OrthoDB" id="8590699at2"/>